<gene>
    <name evidence="2" type="ordered locus">Pyrfu_1198</name>
</gene>
<evidence type="ECO:0000313" key="2">
    <source>
        <dbReference type="EMBL" id="AEM39060.1"/>
    </source>
</evidence>
<evidence type="ECO:0000256" key="1">
    <source>
        <dbReference type="SAM" id="Coils"/>
    </source>
</evidence>
<dbReference type="AlphaFoldDB" id="G0EFV9"/>
<proteinExistence type="predicted"/>
<organism evidence="2 3">
    <name type="scientific">Pyrolobus fumarii (strain DSM 11204 / 1A)</name>
    <dbReference type="NCBI Taxonomy" id="694429"/>
    <lineage>
        <taxon>Archaea</taxon>
        <taxon>Thermoproteota</taxon>
        <taxon>Thermoprotei</taxon>
        <taxon>Desulfurococcales</taxon>
        <taxon>Pyrodictiaceae</taxon>
        <taxon>Pyrolobus</taxon>
    </lineage>
</organism>
<dbReference type="Proteomes" id="UP000001037">
    <property type="component" value="Chromosome"/>
</dbReference>
<name>G0EFV9_PYRF1</name>
<sequence length="76" mass="8805">MVAPSVVLSVRIRRELKEEAEKLGIDIRSVVERALEEAIRREKIRRLLSAAREAVRELSRVELEEWVAAVREARRG</sequence>
<evidence type="ECO:0008006" key="4">
    <source>
        <dbReference type="Google" id="ProtNLM"/>
    </source>
</evidence>
<protein>
    <recommendedName>
        <fullName evidence="4">DUF4145 domain-containing protein</fullName>
    </recommendedName>
</protein>
<dbReference type="GeneID" id="11138381"/>
<dbReference type="KEGG" id="pfm:Pyrfu_1198"/>
<reference evidence="2 3" key="1">
    <citation type="journal article" date="2011" name="Stand. Genomic Sci.">
        <title>Complete genome sequence of the hyperthermophilic chemolithoautotroph Pyrolobus fumarii type strain (1A).</title>
        <authorList>
            <person name="Anderson I."/>
            <person name="Goker M."/>
            <person name="Nolan M."/>
            <person name="Lucas S."/>
            <person name="Hammon N."/>
            <person name="Deshpande S."/>
            <person name="Cheng J.F."/>
            <person name="Tapia R."/>
            <person name="Han C."/>
            <person name="Goodwin L."/>
            <person name="Pitluck S."/>
            <person name="Huntemann M."/>
            <person name="Liolios K."/>
            <person name="Ivanova N."/>
            <person name="Pagani I."/>
            <person name="Mavromatis K."/>
            <person name="Ovchinikova G."/>
            <person name="Pati A."/>
            <person name="Chen A."/>
            <person name="Palaniappan K."/>
            <person name="Land M."/>
            <person name="Hauser L."/>
            <person name="Brambilla E.M."/>
            <person name="Huber H."/>
            <person name="Yasawong M."/>
            <person name="Rohde M."/>
            <person name="Spring S."/>
            <person name="Abt B."/>
            <person name="Sikorski J."/>
            <person name="Wirth R."/>
            <person name="Detter J.C."/>
            <person name="Woyke T."/>
            <person name="Bristow J."/>
            <person name="Eisen J.A."/>
            <person name="Markowitz V."/>
            <person name="Hugenholtz P."/>
            <person name="Kyrpides N.C."/>
            <person name="Klenk H.P."/>
            <person name="Lapidus A."/>
        </authorList>
    </citation>
    <scope>NUCLEOTIDE SEQUENCE [LARGE SCALE GENOMIC DNA]</scope>
    <source>
        <strain evidence="3">DSM 11204 / 1A</strain>
    </source>
</reference>
<keyword evidence="1" id="KW-0175">Coiled coil</keyword>
<keyword evidence="3" id="KW-1185">Reference proteome</keyword>
<dbReference type="STRING" id="694429.Pyrfu_1198"/>
<feature type="coiled-coil region" evidence="1">
    <location>
        <begin position="13"/>
        <end position="64"/>
    </location>
</feature>
<dbReference type="eggNOG" id="arCOG02218">
    <property type="taxonomic scope" value="Archaea"/>
</dbReference>
<accession>G0EFV9</accession>
<evidence type="ECO:0000313" key="3">
    <source>
        <dbReference type="Proteomes" id="UP000001037"/>
    </source>
</evidence>
<dbReference type="EMBL" id="CP002838">
    <property type="protein sequence ID" value="AEM39060.1"/>
    <property type="molecule type" value="Genomic_DNA"/>
</dbReference>
<dbReference type="InParanoid" id="G0EFV9"/>
<dbReference type="HOGENOM" id="CLU_175270_1_0_2"/>
<dbReference type="RefSeq" id="WP_014026737.1">
    <property type="nucleotide sequence ID" value="NC_015931.1"/>
</dbReference>